<comment type="similarity">
    <text evidence="2">Belongs to the GtrA family.</text>
</comment>
<reference evidence="8 9" key="1">
    <citation type="submission" date="2022-08" db="EMBL/GenBank/DDBJ databases">
        <title>Taxonomy of Curtobacterium flaccumfaciens.</title>
        <authorList>
            <person name="Osdaghi E."/>
            <person name="Taghavi S.M."/>
            <person name="Hamidizade M."/>
            <person name="Abachi H."/>
            <person name="Fazliarab A."/>
            <person name="Baeyen S."/>
            <person name="Portier P."/>
            <person name="Van Vaerenbergh J."/>
            <person name="Jacques M.-A."/>
        </authorList>
    </citation>
    <scope>NUCLEOTIDE SEQUENCE [LARGE SCALE GENOMIC DNA]</scope>
    <source>
        <strain evidence="8 9">LMG8786T</strain>
    </source>
</reference>
<dbReference type="Proteomes" id="UP001652264">
    <property type="component" value="Unassembled WGS sequence"/>
</dbReference>
<keyword evidence="4 6" id="KW-1133">Transmembrane helix</keyword>
<evidence type="ECO:0000256" key="5">
    <source>
        <dbReference type="ARBA" id="ARBA00023136"/>
    </source>
</evidence>
<dbReference type="RefSeq" id="WP_141860657.1">
    <property type="nucleotide sequence ID" value="NZ_BMNV01000003.1"/>
</dbReference>
<evidence type="ECO:0000259" key="7">
    <source>
        <dbReference type="Pfam" id="PF04138"/>
    </source>
</evidence>
<evidence type="ECO:0000313" key="8">
    <source>
        <dbReference type="EMBL" id="MCS6521914.1"/>
    </source>
</evidence>
<keyword evidence="9" id="KW-1185">Reference proteome</keyword>
<dbReference type="Pfam" id="PF04138">
    <property type="entry name" value="GtrA_DPMS_TM"/>
    <property type="match status" value="1"/>
</dbReference>
<gene>
    <name evidence="8" type="ORF">NYQ28_04950</name>
</gene>
<sequence>MTRTDTPVLVPPGIGPVPTPVAVPAARAAHPAASAGPAVTVARRALASRLRATATQLASFGAVCFVIDLGVYNLLRATVLTDGPIAAKIVSAVVATAVAWLANRSITFRSQRQVGRKETLREGLLFAVTNVVGLGIAAACLFVSHYVLGFTSTLADNVAGNGVGLVLGTVFRFVAYKALVFRSTDAHAKEHAA</sequence>
<proteinExistence type="inferred from homology"/>
<name>A0ABT2HF65_9MICO</name>
<protein>
    <submittedName>
        <fullName evidence="8">GtrA family protein</fullName>
    </submittedName>
</protein>
<comment type="caution">
    <text evidence="8">The sequence shown here is derived from an EMBL/GenBank/DDBJ whole genome shotgun (WGS) entry which is preliminary data.</text>
</comment>
<feature type="transmembrane region" description="Helical" evidence="6">
    <location>
        <begin position="53"/>
        <end position="73"/>
    </location>
</feature>
<evidence type="ECO:0000256" key="1">
    <source>
        <dbReference type="ARBA" id="ARBA00004141"/>
    </source>
</evidence>
<dbReference type="GeneID" id="95323387"/>
<evidence type="ECO:0000256" key="4">
    <source>
        <dbReference type="ARBA" id="ARBA00022989"/>
    </source>
</evidence>
<evidence type="ECO:0000256" key="3">
    <source>
        <dbReference type="ARBA" id="ARBA00022692"/>
    </source>
</evidence>
<feature type="domain" description="GtrA/DPMS transmembrane" evidence="7">
    <location>
        <begin position="59"/>
        <end position="181"/>
    </location>
</feature>
<evidence type="ECO:0000256" key="2">
    <source>
        <dbReference type="ARBA" id="ARBA00009399"/>
    </source>
</evidence>
<dbReference type="PANTHER" id="PTHR38459">
    <property type="entry name" value="PROPHAGE BACTOPRENOL-LINKED GLUCOSE TRANSLOCASE HOMOLOG"/>
    <property type="match status" value="1"/>
</dbReference>
<feature type="transmembrane region" description="Helical" evidence="6">
    <location>
        <begin position="124"/>
        <end position="147"/>
    </location>
</feature>
<organism evidence="8 9">
    <name type="scientific">Curtobacterium citreum</name>
    <dbReference type="NCBI Taxonomy" id="2036"/>
    <lineage>
        <taxon>Bacteria</taxon>
        <taxon>Bacillati</taxon>
        <taxon>Actinomycetota</taxon>
        <taxon>Actinomycetes</taxon>
        <taxon>Micrococcales</taxon>
        <taxon>Microbacteriaceae</taxon>
        <taxon>Curtobacterium</taxon>
    </lineage>
</organism>
<dbReference type="InterPro" id="IPR051401">
    <property type="entry name" value="GtrA_CellWall_Glycosyl"/>
</dbReference>
<dbReference type="InterPro" id="IPR007267">
    <property type="entry name" value="GtrA_DPMS_TM"/>
</dbReference>
<dbReference type="PANTHER" id="PTHR38459:SF1">
    <property type="entry name" value="PROPHAGE BACTOPRENOL-LINKED GLUCOSE TRANSLOCASE HOMOLOG"/>
    <property type="match status" value="1"/>
</dbReference>
<feature type="transmembrane region" description="Helical" evidence="6">
    <location>
        <begin position="159"/>
        <end position="179"/>
    </location>
</feature>
<keyword evidence="3 6" id="KW-0812">Transmembrane</keyword>
<feature type="transmembrane region" description="Helical" evidence="6">
    <location>
        <begin position="85"/>
        <end position="103"/>
    </location>
</feature>
<comment type="subcellular location">
    <subcellularLocation>
        <location evidence="1">Membrane</location>
        <topology evidence="1">Multi-pass membrane protein</topology>
    </subcellularLocation>
</comment>
<keyword evidence="5 6" id="KW-0472">Membrane</keyword>
<accession>A0ABT2HF65</accession>
<evidence type="ECO:0000313" key="9">
    <source>
        <dbReference type="Proteomes" id="UP001652264"/>
    </source>
</evidence>
<evidence type="ECO:0000256" key="6">
    <source>
        <dbReference type="SAM" id="Phobius"/>
    </source>
</evidence>
<dbReference type="EMBL" id="JANVAD010000002">
    <property type="protein sequence ID" value="MCS6521914.1"/>
    <property type="molecule type" value="Genomic_DNA"/>
</dbReference>